<feature type="domain" description="ABC-three component systems C-terminal" evidence="1">
    <location>
        <begin position="86"/>
        <end position="219"/>
    </location>
</feature>
<dbReference type="Proteomes" id="UP000004471">
    <property type="component" value="Unassembled WGS sequence"/>
</dbReference>
<accession>F3FRB5</accession>
<sequence length="220" mass="25493">MYSKSKTSNKQYEIAHIYPLNPTPREVLLLANELRLSSDVDHLHNLIALCLLCHNEFDNPRTVEEYREMLKLKQGIIERNRQAKLMDDHQIEAEISKIIDALEKEIEGDVDLSLDPKKLDEKINETMSRLTTTRIKQNVSGYFSFVRKKLQLLEAESPNASTILSVQVKSFYLQQAKASNDQQAIFKNIVEWIRRRSNSSSSEASEIIVSFYIQNCEIFE</sequence>
<dbReference type="Pfam" id="PF20277">
    <property type="entry name" value="CTD11"/>
    <property type="match status" value="1"/>
</dbReference>
<organism evidence="2 3">
    <name type="scientific">Pseudomonas syringae pv. japonica str. M301072</name>
    <dbReference type="NCBI Taxonomy" id="629262"/>
    <lineage>
        <taxon>Bacteria</taxon>
        <taxon>Pseudomonadati</taxon>
        <taxon>Pseudomonadota</taxon>
        <taxon>Gammaproteobacteria</taxon>
        <taxon>Pseudomonadales</taxon>
        <taxon>Pseudomonadaceae</taxon>
        <taxon>Pseudomonas</taxon>
        <taxon>Pseudomonas syringae</taxon>
    </lineage>
</organism>
<evidence type="ECO:0000313" key="3">
    <source>
        <dbReference type="Proteomes" id="UP000004471"/>
    </source>
</evidence>
<evidence type="ECO:0000259" key="1">
    <source>
        <dbReference type="Pfam" id="PF20277"/>
    </source>
</evidence>
<dbReference type="InterPro" id="IPR046921">
    <property type="entry name" value="ABC-3C_CTD11"/>
</dbReference>
<evidence type="ECO:0000313" key="2">
    <source>
        <dbReference type="EMBL" id="EGH32757.1"/>
    </source>
</evidence>
<reference evidence="2 3" key="1">
    <citation type="journal article" date="2011" name="PLoS Pathog.">
        <title>Dynamic evolution of pathogenicity revealed by sequencing and comparative genomics of 19 Pseudomonas syringae isolates.</title>
        <authorList>
            <person name="Baltrus D.A."/>
            <person name="Nishimura M.T."/>
            <person name="Romanchuk A."/>
            <person name="Chang J.H."/>
            <person name="Mukhtar M.S."/>
            <person name="Cherkis K."/>
            <person name="Roach J."/>
            <person name="Grant S.R."/>
            <person name="Jones C.D."/>
            <person name="Dangl J.L."/>
        </authorList>
    </citation>
    <scope>NUCLEOTIDE SEQUENCE [LARGE SCALE GENOMIC DNA]</scope>
    <source>
        <strain evidence="3">M301072PT</strain>
    </source>
</reference>
<comment type="caution">
    <text evidence="2">The sequence shown here is derived from an EMBL/GenBank/DDBJ whole genome shotgun (WGS) entry which is preliminary data.</text>
</comment>
<dbReference type="EMBL" id="AEAH01001309">
    <property type="protein sequence ID" value="EGH32757.1"/>
    <property type="molecule type" value="Genomic_DNA"/>
</dbReference>
<proteinExistence type="predicted"/>
<dbReference type="PATRIC" id="fig|629262.5.peg.4828"/>
<dbReference type="HOGENOM" id="CLU_1097877_0_0_6"/>
<dbReference type="AlphaFoldDB" id="F3FRB5"/>
<name>F3FRB5_PSESX</name>
<protein>
    <recommendedName>
        <fullName evidence="1">ABC-three component systems C-terminal domain-containing protein</fullName>
    </recommendedName>
</protein>
<gene>
    <name evidence="2" type="ORF">PSYJA_28871</name>
</gene>